<dbReference type="SMART" id="SM00256">
    <property type="entry name" value="FBOX"/>
    <property type="match status" value="1"/>
</dbReference>
<evidence type="ECO:0000313" key="3">
    <source>
        <dbReference type="Proteomes" id="UP001271007"/>
    </source>
</evidence>
<dbReference type="SUPFAM" id="SSF81383">
    <property type="entry name" value="F-box domain"/>
    <property type="match status" value="1"/>
</dbReference>
<comment type="caution">
    <text evidence="2">The sequence shown here is derived from an EMBL/GenBank/DDBJ whole genome shotgun (WGS) entry which is preliminary data.</text>
</comment>
<gene>
    <name evidence="2" type="ORF">LTR09_002805</name>
</gene>
<dbReference type="InterPro" id="IPR036047">
    <property type="entry name" value="F-box-like_dom_sf"/>
</dbReference>
<name>A0AAJ0LUW4_9PEZI</name>
<dbReference type="EMBL" id="JAWDJX010000006">
    <property type="protein sequence ID" value="KAK3056298.1"/>
    <property type="molecule type" value="Genomic_DNA"/>
</dbReference>
<accession>A0AAJ0LUW4</accession>
<reference evidence="2" key="1">
    <citation type="submission" date="2023-04" db="EMBL/GenBank/DDBJ databases">
        <title>Black Yeasts Isolated from many extreme environments.</title>
        <authorList>
            <person name="Coleine C."/>
            <person name="Stajich J.E."/>
            <person name="Selbmann L."/>
        </authorList>
    </citation>
    <scope>NUCLEOTIDE SEQUENCE</scope>
    <source>
        <strain evidence="2">CCFEE 5312</strain>
    </source>
</reference>
<evidence type="ECO:0000313" key="2">
    <source>
        <dbReference type="EMBL" id="KAK3056298.1"/>
    </source>
</evidence>
<dbReference type="Pfam" id="PF12937">
    <property type="entry name" value="F-box-like"/>
    <property type="match status" value="1"/>
</dbReference>
<evidence type="ECO:0000259" key="1">
    <source>
        <dbReference type="PROSITE" id="PS50181"/>
    </source>
</evidence>
<dbReference type="PROSITE" id="PS50181">
    <property type="entry name" value="FBOX"/>
    <property type="match status" value="1"/>
</dbReference>
<keyword evidence="3" id="KW-1185">Reference proteome</keyword>
<protein>
    <recommendedName>
        <fullName evidence="1">F-box domain-containing protein</fullName>
    </recommendedName>
</protein>
<dbReference type="Proteomes" id="UP001271007">
    <property type="component" value="Unassembled WGS sequence"/>
</dbReference>
<dbReference type="AlphaFoldDB" id="A0AAJ0LUW4"/>
<organism evidence="2 3">
    <name type="scientific">Extremus antarcticus</name>
    <dbReference type="NCBI Taxonomy" id="702011"/>
    <lineage>
        <taxon>Eukaryota</taxon>
        <taxon>Fungi</taxon>
        <taxon>Dikarya</taxon>
        <taxon>Ascomycota</taxon>
        <taxon>Pezizomycotina</taxon>
        <taxon>Dothideomycetes</taxon>
        <taxon>Dothideomycetidae</taxon>
        <taxon>Mycosphaerellales</taxon>
        <taxon>Extremaceae</taxon>
        <taxon>Extremus</taxon>
    </lineage>
</organism>
<feature type="domain" description="F-box" evidence="1">
    <location>
        <begin position="1"/>
        <end position="50"/>
    </location>
</feature>
<proteinExistence type="predicted"/>
<dbReference type="CDD" id="cd09917">
    <property type="entry name" value="F-box_SF"/>
    <property type="match status" value="1"/>
</dbReference>
<sequence>MDRLNALPPEILDEIAKYLDHTTLKNLRLVSPALRKAADTNVFQHFYMAMFAKCLSNLRVLSRSPLAHHVKSFTVFSDVLPEWNRSDKFCEKWQIAIEQRTQRAMHRSPPGHKFTEQQLGQAWHDFHCLREEQLRWGWGDITVRFREYFFMLPNVTEARVMFSGFQGKPGHRSSSLEEGYRASLGRNTQVAKLEIQGLHTTALCSLGSGWVPHVQQRWAARYPVLVEAFSHLTDLTLSVTDGSIQFTSDGELVSHGDGEAAEETLQLLRSAKSLKKLVLAYNNGSIAGSQSYLRALFEDPPHWPLLERLDLNLSGERVPHDLLLEFLSSMASTLSALALRKILVGDAGELIKQIPKVLKLRDVCLGRIWHYCAEHDDFHDLFVRGTDYRAPYEQSVRAYLLAETLDLPELRLCPTMGRGDAPPPQGS</sequence>
<dbReference type="InterPro" id="IPR001810">
    <property type="entry name" value="F-box_dom"/>
</dbReference>